<evidence type="ECO:0000256" key="5">
    <source>
        <dbReference type="ARBA" id="ARBA00022692"/>
    </source>
</evidence>
<dbReference type="Gene3D" id="2.60.370.10">
    <property type="entry name" value="Ctag/Cox11"/>
    <property type="match status" value="1"/>
</dbReference>
<evidence type="ECO:0000256" key="1">
    <source>
        <dbReference type="ARBA" id="ARBA00004007"/>
    </source>
</evidence>
<keyword evidence="8 10" id="KW-0186">Copper</keyword>
<keyword evidence="10" id="KW-1003">Cell membrane</keyword>
<protein>
    <recommendedName>
        <fullName evidence="4 10">Cytochrome c oxidase assembly protein CtaG</fullName>
    </recommendedName>
</protein>
<evidence type="ECO:0000256" key="7">
    <source>
        <dbReference type="ARBA" id="ARBA00022989"/>
    </source>
</evidence>
<gene>
    <name evidence="10" type="primary">ctaG</name>
    <name evidence="12" type="ORF">F6X38_12210</name>
</gene>
<dbReference type="PANTHER" id="PTHR21320:SF3">
    <property type="entry name" value="CYTOCHROME C OXIDASE ASSEMBLY PROTEIN COX11, MITOCHONDRIAL-RELATED"/>
    <property type="match status" value="1"/>
</dbReference>
<comment type="function">
    <text evidence="1 10">Exerts its effect at some terminal stage of cytochrome c oxidase synthesis, probably by being involved in the insertion of the copper B into subunit I.</text>
</comment>
<dbReference type="EMBL" id="VZDO01000009">
    <property type="protein sequence ID" value="KAB0679581.1"/>
    <property type="molecule type" value="Genomic_DNA"/>
</dbReference>
<keyword evidence="10" id="KW-0997">Cell inner membrane</keyword>
<evidence type="ECO:0000256" key="10">
    <source>
        <dbReference type="HAMAP-Rule" id="MF_00155"/>
    </source>
</evidence>
<evidence type="ECO:0000256" key="8">
    <source>
        <dbReference type="ARBA" id="ARBA00023008"/>
    </source>
</evidence>
<reference evidence="12 13" key="1">
    <citation type="submission" date="2019-09" db="EMBL/GenBank/DDBJ databases">
        <title>YIM 132180 draft genome.</title>
        <authorList>
            <person name="Zhang K."/>
        </authorList>
    </citation>
    <scope>NUCLEOTIDE SEQUENCE [LARGE SCALE GENOMIC DNA]</scope>
    <source>
        <strain evidence="12 13">YIM 132180</strain>
    </source>
</reference>
<comment type="caution">
    <text evidence="12">The sequence shown here is derived from an EMBL/GenBank/DDBJ whole genome shotgun (WGS) entry which is preliminary data.</text>
</comment>
<evidence type="ECO:0000313" key="12">
    <source>
        <dbReference type="EMBL" id="KAB0679581.1"/>
    </source>
</evidence>
<dbReference type="NCBIfam" id="NF003465">
    <property type="entry name" value="PRK05089.1"/>
    <property type="match status" value="1"/>
</dbReference>
<dbReference type="GO" id="GO:0005886">
    <property type="term" value="C:plasma membrane"/>
    <property type="evidence" value="ECO:0007669"/>
    <property type="project" value="UniProtKB-SubCell"/>
</dbReference>
<dbReference type="PIRSF" id="PIRSF005413">
    <property type="entry name" value="COX11"/>
    <property type="match status" value="1"/>
</dbReference>
<evidence type="ECO:0000256" key="4">
    <source>
        <dbReference type="ARBA" id="ARBA00015384"/>
    </source>
</evidence>
<dbReference type="GO" id="GO:0008535">
    <property type="term" value="P:respiratory chain complex IV assembly"/>
    <property type="evidence" value="ECO:0007669"/>
    <property type="project" value="UniProtKB-UniRule"/>
</dbReference>
<dbReference type="PANTHER" id="PTHR21320">
    <property type="entry name" value="CYTOCHROME C OXIDASE ASSEMBLY PROTEIN COX11-RELATED"/>
    <property type="match status" value="1"/>
</dbReference>
<dbReference type="GO" id="GO:0005507">
    <property type="term" value="F:copper ion binding"/>
    <property type="evidence" value="ECO:0007669"/>
    <property type="project" value="InterPro"/>
</dbReference>
<sequence length="204" mass="22622">MGEQANDGQGRQRQRRGNLIAVGCLAFAFGMVGAAYASVPLYRMFCQLTGYGGTTQRAEAAPEAVHDKSINVRFDANVAPGLDWEFRPVDRQVRVRLGEVRQISYRVKNRSNRTLTARADYNVTPETSGAFFNKINCFCFNDQTLQPGEERDMPVIFFVSPDAADDPDMRTLPTVTLSYTFFAIDKPAQPVAERQTPAGSSAVR</sequence>
<keyword evidence="5 10" id="KW-0812">Transmembrane</keyword>
<evidence type="ECO:0000313" key="13">
    <source>
        <dbReference type="Proteomes" id="UP000432089"/>
    </source>
</evidence>
<dbReference type="AlphaFoldDB" id="A0A7V7TZL7"/>
<comment type="similarity">
    <text evidence="3 10">Belongs to the COX11/CtaG family.</text>
</comment>
<keyword evidence="13" id="KW-1185">Reference proteome</keyword>
<proteinExistence type="inferred from homology"/>
<accession>A0A7V7TZL7</accession>
<evidence type="ECO:0000256" key="2">
    <source>
        <dbReference type="ARBA" id="ARBA00004382"/>
    </source>
</evidence>
<dbReference type="Proteomes" id="UP000432089">
    <property type="component" value="Unassembled WGS sequence"/>
</dbReference>
<evidence type="ECO:0000256" key="9">
    <source>
        <dbReference type="ARBA" id="ARBA00023136"/>
    </source>
</evidence>
<keyword evidence="6 10" id="KW-0735">Signal-anchor</keyword>
<feature type="topological domain" description="Periplasmic" evidence="10">
    <location>
        <begin position="39"/>
        <end position="204"/>
    </location>
</feature>
<dbReference type="InterPro" id="IPR007533">
    <property type="entry name" value="Cyt_c_oxidase_assmbl_CtaG"/>
</dbReference>
<dbReference type="RefSeq" id="WP_150970105.1">
    <property type="nucleotide sequence ID" value="NZ_VZDO01000009.1"/>
</dbReference>
<name>A0A7V7TZL7_9HYPH</name>
<feature type="topological domain" description="Cytoplasmic" evidence="10">
    <location>
        <begin position="1"/>
        <end position="15"/>
    </location>
</feature>
<organism evidence="12 13">
    <name type="scientific">Plantimonas leprariae</name>
    <dbReference type="NCBI Taxonomy" id="2615207"/>
    <lineage>
        <taxon>Bacteria</taxon>
        <taxon>Pseudomonadati</taxon>
        <taxon>Pseudomonadota</taxon>
        <taxon>Alphaproteobacteria</taxon>
        <taxon>Hyphomicrobiales</taxon>
        <taxon>Aurantimonadaceae</taxon>
        <taxon>Plantimonas</taxon>
    </lineage>
</organism>
<dbReference type="SUPFAM" id="SSF110111">
    <property type="entry name" value="Ctag/Cox11"/>
    <property type="match status" value="1"/>
</dbReference>
<evidence type="ECO:0000256" key="3">
    <source>
        <dbReference type="ARBA" id="ARBA00009620"/>
    </source>
</evidence>
<feature type="transmembrane region" description="Helical" evidence="11">
    <location>
        <begin position="19"/>
        <end position="39"/>
    </location>
</feature>
<evidence type="ECO:0000256" key="11">
    <source>
        <dbReference type="SAM" id="Phobius"/>
    </source>
</evidence>
<dbReference type="InterPro" id="IPR023471">
    <property type="entry name" value="CtaG/Cox11_dom_sf"/>
</dbReference>
<dbReference type="HAMAP" id="MF_00155">
    <property type="entry name" value="CtaG"/>
    <property type="match status" value="1"/>
</dbReference>
<comment type="subcellular location">
    <subcellularLocation>
        <location evidence="2 10">Cell inner membrane</location>
        <topology evidence="2 10">Single-pass type II membrane protein</topology>
        <orientation evidence="2 10">Periplasmic side</orientation>
    </subcellularLocation>
</comment>
<keyword evidence="9 10" id="KW-0472">Membrane</keyword>
<keyword evidence="7 10" id="KW-1133">Transmembrane helix</keyword>
<evidence type="ECO:0000256" key="6">
    <source>
        <dbReference type="ARBA" id="ARBA00022968"/>
    </source>
</evidence>
<dbReference type="FunFam" id="2.60.370.10:FF:000001">
    <property type="entry name" value="COX11 cytochrome c oxidase assembly homolog"/>
    <property type="match status" value="1"/>
</dbReference>
<dbReference type="Pfam" id="PF04442">
    <property type="entry name" value="CtaG_Cox11"/>
    <property type="match status" value="1"/>
</dbReference>